<proteinExistence type="predicted"/>
<dbReference type="InterPro" id="IPR050300">
    <property type="entry name" value="GDXG_lipolytic_enzyme"/>
</dbReference>
<dbReference type="InterPro" id="IPR029058">
    <property type="entry name" value="AB_hydrolase_fold"/>
</dbReference>
<reference evidence="3" key="2">
    <citation type="journal article" date="2021" name="PeerJ">
        <title>Extensive microbial diversity within the chicken gut microbiome revealed by metagenomics and culture.</title>
        <authorList>
            <person name="Gilroy R."/>
            <person name="Ravi A."/>
            <person name="Getino M."/>
            <person name="Pursley I."/>
            <person name="Horton D.L."/>
            <person name="Alikhan N.F."/>
            <person name="Baker D."/>
            <person name="Gharbi K."/>
            <person name="Hall N."/>
            <person name="Watson M."/>
            <person name="Adriaenssens E.M."/>
            <person name="Foster-Nyarko E."/>
            <person name="Jarju S."/>
            <person name="Secka A."/>
            <person name="Antonio M."/>
            <person name="Oren A."/>
            <person name="Chaudhuri R.R."/>
            <person name="La Ragione R."/>
            <person name="Hildebrand F."/>
            <person name="Pallen M.J."/>
        </authorList>
    </citation>
    <scope>NUCLEOTIDE SEQUENCE</scope>
    <source>
        <strain evidence="3">CHK121-14286</strain>
    </source>
</reference>
<dbReference type="AlphaFoldDB" id="A0A9D1E3X9"/>
<comment type="caution">
    <text evidence="3">The sequence shown here is derived from an EMBL/GenBank/DDBJ whole genome shotgun (WGS) entry which is preliminary data.</text>
</comment>
<evidence type="ECO:0000313" key="3">
    <source>
        <dbReference type="EMBL" id="HIR66027.1"/>
    </source>
</evidence>
<evidence type="ECO:0000259" key="2">
    <source>
        <dbReference type="Pfam" id="PF20434"/>
    </source>
</evidence>
<dbReference type="SUPFAM" id="SSF53474">
    <property type="entry name" value="alpha/beta-Hydrolases"/>
    <property type="match status" value="1"/>
</dbReference>
<dbReference type="Proteomes" id="UP000824200">
    <property type="component" value="Unassembled WGS sequence"/>
</dbReference>
<dbReference type="Pfam" id="PF20434">
    <property type="entry name" value="BD-FAE"/>
    <property type="match status" value="1"/>
</dbReference>
<feature type="domain" description="BD-FAE-like" evidence="2">
    <location>
        <begin position="37"/>
        <end position="221"/>
    </location>
</feature>
<name>A0A9D1E3X9_9BACT</name>
<dbReference type="PANTHER" id="PTHR48081:SF6">
    <property type="entry name" value="PEPTIDASE S9 PROLYL OLIGOPEPTIDASE CATALYTIC DOMAIN-CONTAINING PROTEIN"/>
    <property type="match status" value="1"/>
</dbReference>
<keyword evidence="1 3" id="KW-0378">Hydrolase</keyword>
<accession>A0A9D1E3X9</accession>
<organism evidence="3 4">
    <name type="scientific">Candidatus Fimimonas gallinarum</name>
    <dbReference type="NCBI Taxonomy" id="2840821"/>
    <lineage>
        <taxon>Bacteria</taxon>
        <taxon>Pseudomonadati</taxon>
        <taxon>Myxococcota</taxon>
        <taxon>Myxococcia</taxon>
        <taxon>Myxococcales</taxon>
        <taxon>Cystobacterineae</taxon>
        <taxon>Myxococcaceae</taxon>
        <taxon>Myxococcaceae incertae sedis</taxon>
        <taxon>Candidatus Fimimonas</taxon>
    </lineage>
</organism>
<dbReference type="PANTHER" id="PTHR48081">
    <property type="entry name" value="AB HYDROLASE SUPERFAMILY PROTEIN C4A8.06C"/>
    <property type="match status" value="1"/>
</dbReference>
<evidence type="ECO:0000256" key="1">
    <source>
        <dbReference type="ARBA" id="ARBA00022801"/>
    </source>
</evidence>
<dbReference type="Gene3D" id="3.40.50.1820">
    <property type="entry name" value="alpha/beta hydrolase"/>
    <property type="match status" value="1"/>
</dbReference>
<reference evidence="3" key="1">
    <citation type="submission" date="2020-10" db="EMBL/GenBank/DDBJ databases">
        <authorList>
            <person name="Gilroy R."/>
        </authorList>
    </citation>
    <scope>NUCLEOTIDE SEQUENCE</scope>
    <source>
        <strain evidence="3">CHK121-14286</strain>
    </source>
</reference>
<sequence>MIFEKVDLYEYFGLRRKSNEKGILTVYARPLHGEEPQDKRRPAMLVLPGGGYKFVSAREGECVALEWLQRGYNAFVLDYSVSPNCYPVQLVEAAMAMLYIRQTADKFATDKKHVACVGFSAGAHLCAMLSSIATNCDVTVLGEKLRKAQPDAVVLCYGVLSLAQADKGNSNTFAVVSDNFRVSGDRVDPVSLVSEQTSPAFLWHTRTDGTVSFKNSVDYAMQLQKYGVPFELHVFCNGPHGLSLATKETTCNDEKVGVCVSVWVQLAANWLSQTQGFEIKYKQNKGQ</sequence>
<dbReference type="InterPro" id="IPR049492">
    <property type="entry name" value="BD-FAE-like_dom"/>
</dbReference>
<protein>
    <submittedName>
        <fullName evidence="3">Alpha/beta hydrolase</fullName>
    </submittedName>
</protein>
<evidence type="ECO:0000313" key="4">
    <source>
        <dbReference type="Proteomes" id="UP000824200"/>
    </source>
</evidence>
<gene>
    <name evidence="3" type="ORF">IAC95_04020</name>
</gene>
<dbReference type="EMBL" id="DVHL01000034">
    <property type="protein sequence ID" value="HIR66027.1"/>
    <property type="molecule type" value="Genomic_DNA"/>
</dbReference>
<dbReference type="GO" id="GO:0016787">
    <property type="term" value="F:hydrolase activity"/>
    <property type="evidence" value="ECO:0007669"/>
    <property type="project" value="UniProtKB-KW"/>
</dbReference>